<dbReference type="Gene3D" id="3.40.30.10">
    <property type="entry name" value="Glutaredoxin"/>
    <property type="match status" value="1"/>
</dbReference>
<keyword evidence="1" id="KW-1133">Transmembrane helix</keyword>
<dbReference type="Proteomes" id="UP000672039">
    <property type="component" value="Chromosome"/>
</dbReference>
<dbReference type="CDD" id="cd02966">
    <property type="entry name" value="TlpA_like_family"/>
    <property type="match status" value="1"/>
</dbReference>
<proteinExistence type="predicted"/>
<keyword evidence="4" id="KW-1185">Reference proteome</keyword>
<keyword evidence="1" id="KW-0812">Transmembrane</keyword>
<evidence type="ECO:0000256" key="1">
    <source>
        <dbReference type="SAM" id="Phobius"/>
    </source>
</evidence>
<protein>
    <submittedName>
        <fullName evidence="3">TlpA family protein disulfide reductase</fullName>
    </submittedName>
</protein>
<evidence type="ECO:0000313" key="4">
    <source>
        <dbReference type="Proteomes" id="UP000672039"/>
    </source>
</evidence>
<reference evidence="3 4" key="1">
    <citation type="submission" date="2021-04" db="EMBL/GenBank/DDBJ databases">
        <title>Genomics, taxonomy and metabolism of representatives of sulfur bacteria of the genus Thiothrix: Thiothrix fructosivorans QT, Thiothrix unzii A1T and three new species, Thiothrix subterranea sp. nov., Thiothrix litoralis sp. nov. and 'Candidatus Thiothrix anitrata' sp. nov.</title>
        <authorList>
            <person name="Ravin N.V."/>
            <person name="Smolyakov D."/>
            <person name="Rudenko T.S."/>
            <person name="Mardanov A.V."/>
            <person name="Beletsky A.V."/>
            <person name="Markov N.D."/>
            <person name="Fomenkov A.I."/>
            <person name="Roberts R.J."/>
            <person name="Karnachuk O.V."/>
            <person name="Novikov A."/>
            <person name="Grabovich M.Y."/>
        </authorList>
    </citation>
    <scope>NUCLEOTIDE SEQUENCE [LARGE SCALE GENOMIC DNA]</scope>
    <source>
        <strain evidence="3 4">AS</strain>
    </source>
</reference>
<dbReference type="EMBL" id="CP072801">
    <property type="protein sequence ID" value="QTR44858.1"/>
    <property type="molecule type" value="Genomic_DNA"/>
</dbReference>
<name>A0ABX7WRQ7_9GAMM</name>
<organism evidence="3 4">
    <name type="scientific">Thiothrix litoralis</name>
    <dbReference type="NCBI Taxonomy" id="2891210"/>
    <lineage>
        <taxon>Bacteria</taxon>
        <taxon>Pseudomonadati</taxon>
        <taxon>Pseudomonadota</taxon>
        <taxon>Gammaproteobacteria</taxon>
        <taxon>Thiotrichales</taxon>
        <taxon>Thiotrichaceae</taxon>
        <taxon>Thiothrix</taxon>
    </lineage>
</organism>
<dbReference type="InterPro" id="IPR013740">
    <property type="entry name" value="Redoxin"/>
</dbReference>
<dbReference type="InterPro" id="IPR036249">
    <property type="entry name" value="Thioredoxin-like_sf"/>
</dbReference>
<gene>
    <name evidence="3" type="ORF">J9253_12605</name>
</gene>
<dbReference type="SUPFAM" id="SSF52833">
    <property type="entry name" value="Thioredoxin-like"/>
    <property type="match status" value="1"/>
</dbReference>
<accession>A0ABX7WRQ7</accession>
<feature type="domain" description="Thioredoxin" evidence="2">
    <location>
        <begin position="26"/>
        <end position="166"/>
    </location>
</feature>
<dbReference type="RefSeq" id="WP_210221304.1">
    <property type="nucleotide sequence ID" value="NZ_CP072801.1"/>
</dbReference>
<feature type="transmembrane region" description="Helical" evidence="1">
    <location>
        <begin position="7"/>
        <end position="24"/>
    </location>
</feature>
<dbReference type="PANTHER" id="PTHR42852:SF17">
    <property type="entry name" value="THIOREDOXIN-LIKE PROTEIN HI_1115"/>
    <property type="match status" value="1"/>
</dbReference>
<evidence type="ECO:0000313" key="3">
    <source>
        <dbReference type="EMBL" id="QTR44858.1"/>
    </source>
</evidence>
<dbReference type="PANTHER" id="PTHR42852">
    <property type="entry name" value="THIOL:DISULFIDE INTERCHANGE PROTEIN DSBE"/>
    <property type="match status" value="1"/>
</dbReference>
<keyword evidence="1" id="KW-0472">Membrane</keyword>
<dbReference type="InterPro" id="IPR013766">
    <property type="entry name" value="Thioredoxin_domain"/>
</dbReference>
<sequence>MKLDTKGIAILAFIIGLLTFFVFMPSKGVMHVPEAMNVQTLDGEKLNLGSLQGKPYMLTFWSTSCPGCVKEIPVLEALDQKMQSSGFRIIGVAMPYDVPAEIKAMRTQKGMTYTVAHDQSGELTKQFDVRVTPTSFLIGADGNIAARKMGEWDAAELEQKVRDLIKG</sequence>
<dbReference type="InterPro" id="IPR050553">
    <property type="entry name" value="Thioredoxin_ResA/DsbE_sf"/>
</dbReference>
<evidence type="ECO:0000259" key="2">
    <source>
        <dbReference type="PROSITE" id="PS51352"/>
    </source>
</evidence>
<dbReference type="PROSITE" id="PS51352">
    <property type="entry name" value="THIOREDOXIN_2"/>
    <property type="match status" value="1"/>
</dbReference>
<dbReference type="Pfam" id="PF08534">
    <property type="entry name" value="Redoxin"/>
    <property type="match status" value="1"/>
</dbReference>